<evidence type="ECO:0000256" key="1">
    <source>
        <dbReference type="SAM" id="MobiDB-lite"/>
    </source>
</evidence>
<dbReference type="AlphaFoldDB" id="A0AAJ0MJC5"/>
<feature type="compositionally biased region" description="Polar residues" evidence="1">
    <location>
        <begin position="1"/>
        <end position="15"/>
    </location>
</feature>
<comment type="caution">
    <text evidence="2">The sequence shown here is derived from an EMBL/GenBank/DDBJ whole genome shotgun (WGS) entry which is preliminary data.</text>
</comment>
<evidence type="ECO:0000313" key="3">
    <source>
        <dbReference type="Proteomes" id="UP001275084"/>
    </source>
</evidence>
<organism evidence="2 3">
    <name type="scientific">Lasiosphaeria hispida</name>
    <dbReference type="NCBI Taxonomy" id="260671"/>
    <lineage>
        <taxon>Eukaryota</taxon>
        <taxon>Fungi</taxon>
        <taxon>Dikarya</taxon>
        <taxon>Ascomycota</taxon>
        <taxon>Pezizomycotina</taxon>
        <taxon>Sordariomycetes</taxon>
        <taxon>Sordariomycetidae</taxon>
        <taxon>Sordariales</taxon>
        <taxon>Lasiosphaeriaceae</taxon>
        <taxon>Lasiosphaeria</taxon>
    </lineage>
</organism>
<evidence type="ECO:0000313" key="2">
    <source>
        <dbReference type="EMBL" id="KAK3362644.1"/>
    </source>
</evidence>
<keyword evidence="3" id="KW-1185">Reference proteome</keyword>
<accession>A0AAJ0MJC5</accession>
<reference evidence="2" key="2">
    <citation type="submission" date="2023-06" db="EMBL/GenBank/DDBJ databases">
        <authorList>
            <consortium name="Lawrence Berkeley National Laboratory"/>
            <person name="Haridas S."/>
            <person name="Hensen N."/>
            <person name="Bonometti L."/>
            <person name="Westerberg I."/>
            <person name="Brannstrom I.O."/>
            <person name="Guillou S."/>
            <person name="Cros-Aarteil S."/>
            <person name="Calhoun S."/>
            <person name="Kuo A."/>
            <person name="Mondo S."/>
            <person name="Pangilinan J."/>
            <person name="Riley R."/>
            <person name="Labutti K."/>
            <person name="Andreopoulos B."/>
            <person name="Lipzen A."/>
            <person name="Chen C."/>
            <person name="Yanf M."/>
            <person name="Daum C."/>
            <person name="Ng V."/>
            <person name="Clum A."/>
            <person name="Steindorff A."/>
            <person name="Ohm R."/>
            <person name="Martin F."/>
            <person name="Silar P."/>
            <person name="Natvig D."/>
            <person name="Lalanne C."/>
            <person name="Gautier V."/>
            <person name="Ament-Velasquez S.L."/>
            <person name="Kruys A."/>
            <person name="Hutchinson M.I."/>
            <person name="Powell A.J."/>
            <person name="Barry K."/>
            <person name="Miller A.N."/>
            <person name="Grigoriev I.V."/>
            <person name="Debuchy R."/>
            <person name="Gladieux P."/>
            <person name="Thoren M.H."/>
            <person name="Johannesson H."/>
        </authorList>
    </citation>
    <scope>NUCLEOTIDE SEQUENCE</scope>
    <source>
        <strain evidence="2">CBS 955.72</strain>
    </source>
</reference>
<name>A0AAJ0MJC5_9PEZI</name>
<dbReference type="Proteomes" id="UP001275084">
    <property type="component" value="Unassembled WGS sequence"/>
</dbReference>
<sequence>MFVVPTSLTSPQARPSHNPPPVRTRAEMLLANDKYLANIVEQIFGGPLRHLASAPSQLMLLADSQKRETRYVTPPVVIGSAIRTVGLGLLTLLKADTTTAQWVGYEILTSAGFGTAGSIRCGRRYGSSCGTSIARGYHIPFGWKQCVPESAVEGFGGGPTFGV</sequence>
<feature type="region of interest" description="Disordered" evidence="1">
    <location>
        <begin position="1"/>
        <end position="21"/>
    </location>
</feature>
<proteinExistence type="predicted"/>
<protein>
    <submittedName>
        <fullName evidence="2">Uncharacterized protein</fullName>
    </submittedName>
</protein>
<gene>
    <name evidence="2" type="ORF">B0T25DRAFT_11542</name>
</gene>
<reference evidence="2" key="1">
    <citation type="journal article" date="2023" name="Mol. Phylogenet. Evol.">
        <title>Genome-scale phylogeny and comparative genomics of the fungal order Sordariales.</title>
        <authorList>
            <person name="Hensen N."/>
            <person name="Bonometti L."/>
            <person name="Westerberg I."/>
            <person name="Brannstrom I.O."/>
            <person name="Guillou S."/>
            <person name="Cros-Aarteil S."/>
            <person name="Calhoun S."/>
            <person name="Haridas S."/>
            <person name="Kuo A."/>
            <person name="Mondo S."/>
            <person name="Pangilinan J."/>
            <person name="Riley R."/>
            <person name="LaButti K."/>
            <person name="Andreopoulos B."/>
            <person name="Lipzen A."/>
            <person name="Chen C."/>
            <person name="Yan M."/>
            <person name="Daum C."/>
            <person name="Ng V."/>
            <person name="Clum A."/>
            <person name="Steindorff A."/>
            <person name="Ohm R.A."/>
            <person name="Martin F."/>
            <person name="Silar P."/>
            <person name="Natvig D.O."/>
            <person name="Lalanne C."/>
            <person name="Gautier V."/>
            <person name="Ament-Velasquez S.L."/>
            <person name="Kruys A."/>
            <person name="Hutchinson M.I."/>
            <person name="Powell A.J."/>
            <person name="Barry K."/>
            <person name="Miller A.N."/>
            <person name="Grigoriev I.V."/>
            <person name="Debuchy R."/>
            <person name="Gladieux P."/>
            <person name="Hiltunen Thoren M."/>
            <person name="Johannesson H."/>
        </authorList>
    </citation>
    <scope>NUCLEOTIDE SEQUENCE</scope>
    <source>
        <strain evidence="2">CBS 955.72</strain>
    </source>
</reference>
<dbReference type="EMBL" id="JAUIQD010000001">
    <property type="protein sequence ID" value="KAK3362644.1"/>
    <property type="molecule type" value="Genomic_DNA"/>
</dbReference>